<dbReference type="GO" id="GO:0008757">
    <property type="term" value="F:S-adenosylmethionine-dependent methyltransferase activity"/>
    <property type="evidence" value="ECO:0007669"/>
    <property type="project" value="InterPro"/>
</dbReference>
<accession>A0A813DYX9</accession>
<keyword evidence="2" id="KW-0489">Methyltransferase</keyword>
<dbReference type="EMBL" id="CAJNNV010004388">
    <property type="protein sequence ID" value="CAE8590636.1"/>
    <property type="molecule type" value="Genomic_DNA"/>
</dbReference>
<evidence type="ECO:0000256" key="1">
    <source>
        <dbReference type="ARBA" id="ARBA00008361"/>
    </source>
</evidence>
<dbReference type="InterPro" id="IPR013216">
    <property type="entry name" value="Methyltransf_11"/>
</dbReference>
<evidence type="ECO:0000313" key="6">
    <source>
        <dbReference type="EMBL" id="CAE8590636.1"/>
    </source>
</evidence>
<dbReference type="InterPro" id="IPR029063">
    <property type="entry name" value="SAM-dependent_MTases_sf"/>
</dbReference>
<protein>
    <recommendedName>
        <fullName evidence="5">Methyltransferase type 11 domain-containing protein</fullName>
    </recommendedName>
</protein>
<dbReference type="GO" id="GO:0032259">
    <property type="term" value="P:methylation"/>
    <property type="evidence" value="ECO:0007669"/>
    <property type="project" value="UniProtKB-KW"/>
</dbReference>
<proteinExistence type="inferred from homology"/>
<dbReference type="OMA" id="YCAYREL"/>
<dbReference type="PANTHER" id="PTHR12176">
    <property type="entry name" value="SAM-DEPENDENT METHYLTRANSFERASE SUPERFAMILY PROTEIN"/>
    <property type="match status" value="1"/>
</dbReference>
<feature type="region of interest" description="Disordered" evidence="4">
    <location>
        <begin position="289"/>
        <end position="345"/>
    </location>
</feature>
<dbReference type="Proteomes" id="UP000654075">
    <property type="component" value="Unassembled WGS sequence"/>
</dbReference>
<name>A0A813DYX9_POLGL</name>
<dbReference type="OrthoDB" id="415602at2759"/>
<dbReference type="SUPFAM" id="SSF53335">
    <property type="entry name" value="S-adenosyl-L-methionine-dependent methyltransferases"/>
    <property type="match status" value="1"/>
</dbReference>
<keyword evidence="7" id="KW-1185">Reference proteome</keyword>
<feature type="domain" description="Methyltransferase type 11" evidence="5">
    <location>
        <begin position="75"/>
        <end position="177"/>
    </location>
</feature>
<reference evidence="6" key="1">
    <citation type="submission" date="2021-02" db="EMBL/GenBank/DDBJ databases">
        <authorList>
            <person name="Dougan E. K."/>
            <person name="Rhodes N."/>
            <person name="Thang M."/>
            <person name="Chan C."/>
        </authorList>
    </citation>
    <scope>NUCLEOTIDE SEQUENCE</scope>
</reference>
<comment type="caution">
    <text evidence="6">The sequence shown here is derived from an EMBL/GenBank/DDBJ whole genome shotgun (WGS) entry which is preliminary data.</text>
</comment>
<organism evidence="6 7">
    <name type="scientific">Polarella glacialis</name>
    <name type="common">Dinoflagellate</name>
    <dbReference type="NCBI Taxonomy" id="89957"/>
    <lineage>
        <taxon>Eukaryota</taxon>
        <taxon>Sar</taxon>
        <taxon>Alveolata</taxon>
        <taxon>Dinophyceae</taxon>
        <taxon>Suessiales</taxon>
        <taxon>Suessiaceae</taxon>
        <taxon>Polarella</taxon>
    </lineage>
</organism>
<keyword evidence="3" id="KW-0808">Transferase</keyword>
<gene>
    <name evidence="6" type="ORF">PGLA1383_LOCUS9352</name>
</gene>
<sequence>MSSCQGNDYASPDFWDARFKDSEGMFDWYATYEELGDVFREFCPPPPSPAKPDQFQCTGHSGAETDEGDSVDSVLVVGCGNSAFSAELHAAGYRGITNIDISIAAVAKMESRFQDLGMQWQVMDATHMSFGDALFDVAVDKGTLDALMGGGSSGSETVKSMVAEVWRVLRPEGLFVLVSHNGTRLALLRAALQDAEAKEAPGAGHEAATSSGPRQRWRCLEMRRCRLSPQATLINVLRSKLQGRPLIEALRDPEILRQATIETKNALKRMQFLDAFRLFKARKKANARCSEDLSSEGSNEDADEEAKESPEEDKEDEKEPDNEGGGDHQRDAAGAKSAGASGDPRLQPYCWVYVLQKTWR</sequence>
<dbReference type="Gene3D" id="3.40.50.150">
    <property type="entry name" value="Vaccinia Virus protein VP39"/>
    <property type="match status" value="1"/>
</dbReference>
<dbReference type="Pfam" id="PF08241">
    <property type="entry name" value="Methyltransf_11"/>
    <property type="match status" value="1"/>
</dbReference>
<evidence type="ECO:0000256" key="2">
    <source>
        <dbReference type="ARBA" id="ARBA00022603"/>
    </source>
</evidence>
<dbReference type="InterPro" id="IPR051419">
    <property type="entry name" value="Lys/N-term_MeTrsfase_sf"/>
</dbReference>
<comment type="similarity">
    <text evidence="1">Belongs to the methyltransferase superfamily.</text>
</comment>
<evidence type="ECO:0000259" key="5">
    <source>
        <dbReference type="Pfam" id="PF08241"/>
    </source>
</evidence>
<evidence type="ECO:0000256" key="3">
    <source>
        <dbReference type="ARBA" id="ARBA00022679"/>
    </source>
</evidence>
<dbReference type="AlphaFoldDB" id="A0A813DYX9"/>
<dbReference type="CDD" id="cd02440">
    <property type="entry name" value="AdoMet_MTases"/>
    <property type="match status" value="1"/>
</dbReference>
<evidence type="ECO:0000256" key="4">
    <source>
        <dbReference type="SAM" id="MobiDB-lite"/>
    </source>
</evidence>
<feature type="compositionally biased region" description="Acidic residues" evidence="4">
    <location>
        <begin position="298"/>
        <end position="324"/>
    </location>
</feature>
<evidence type="ECO:0000313" key="7">
    <source>
        <dbReference type="Proteomes" id="UP000654075"/>
    </source>
</evidence>